<evidence type="ECO:0008006" key="3">
    <source>
        <dbReference type="Google" id="ProtNLM"/>
    </source>
</evidence>
<comment type="caution">
    <text evidence="1">The sequence shown here is derived from an EMBL/GenBank/DDBJ whole genome shotgun (WGS) entry which is preliminary data.</text>
</comment>
<dbReference type="Proteomes" id="UP000237271">
    <property type="component" value="Unassembled WGS sequence"/>
</dbReference>
<proteinExistence type="predicted"/>
<evidence type="ECO:0000313" key="2">
    <source>
        <dbReference type="Proteomes" id="UP000237271"/>
    </source>
</evidence>
<dbReference type="EMBL" id="NCKW01006398">
    <property type="protein sequence ID" value="POM71863.1"/>
    <property type="molecule type" value="Genomic_DNA"/>
</dbReference>
<organism evidence="1 2">
    <name type="scientific">Phytophthora palmivora</name>
    <dbReference type="NCBI Taxonomy" id="4796"/>
    <lineage>
        <taxon>Eukaryota</taxon>
        <taxon>Sar</taxon>
        <taxon>Stramenopiles</taxon>
        <taxon>Oomycota</taxon>
        <taxon>Peronosporomycetes</taxon>
        <taxon>Peronosporales</taxon>
        <taxon>Peronosporaceae</taxon>
        <taxon>Phytophthora</taxon>
    </lineage>
</organism>
<dbReference type="AlphaFoldDB" id="A0A2P4Y215"/>
<sequence length="194" mass="22075">MPNLSDPLHHKYAQWLDNGYLTDPWDLWFYTASGCPGVVPNQNPIEAHHRAIKSTAVNHLRAATGYVLASTLPKPLVECAMSRCATFCCIALRFESASRMRMTGTTILKKFRRDCKAFYHTGWVCEHVLACLHLVGDLNLEVMLHELPAREPPGRPWKKKQCLVRDGVRQYSVDALIRRLVDNLPVSSMGVCWW</sequence>
<accession>A0A2P4Y215</accession>
<evidence type="ECO:0000313" key="1">
    <source>
        <dbReference type="EMBL" id="POM71863.1"/>
    </source>
</evidence>
<keyword evidence="2" id="KW-1185">Reference proteome</keyword>
<protein>
    <recommendedName>
        <fullName evidence="3">SWIM-type domain-containing protein</fullName>
    </recommendedName>
</protein>
<dbReference type="OrthoDB" id="129543at2759"/>
<name>A0A2P4Y215_9STRA</name>
<gene>
    <name evidence="1" type="ORF">PHPALM_11519</name>
</gene>
<reference evidence="1 2" key="1">
    <citation type="journal article" date="2017" name="Genome Biol. Evol.">
        <title>Phytophthora megakarya and P. palmivora, closely related causal agents of cacao black pod rot, underwent increases in genome sizes and gene numbers by different mechanisms.</title>
        <authorList>
            <person name="Ali S.S."/>
            <person name="Shao J."/>
            <person name="Lary D.J."/>
            <person name="Kronmiller B."/>
            <person name="Shen D."/>
            <person name="Strem M.D."/>
            <person name="Amoako-Attah I."/>
            <person name="Akrofi A.Y."/>
            <person name="Begoude B.A."/>
            <person name="Ten Hoopen G.M."/>
            <person name="Coulibaly K."/>
            <person name="Kebe B.I."/>
            <person name="Melnick R.L."/>
            <person name="Guiltinan M.J."/>
            <person name="Tyler B.M."/>
            <person name="Meinhardt L.W."/>
            <person name="Bailey B.A."/>
        </authorList>
    </citation>
    <scope>NUCLEOTIDE SEQUENCE [LARGE SCALE GENOMIC DNA]</scope>
    <source>
        <strain evidence="2">sbr112.9</strain>
    </source>
</reference>